<dbReference type="EMBL" id="LN650648">
    <property type="protein sequence ID" value="CEI72254.1"/>
    <property type="molecule type" value="Genomic_DNA"/>
</dbReference>
<evidence type="ECO:0000256" key="4">
    <source>
        <dbReference type="ARBA" id="ARBA00023143"/>
    </source>
</evidence>
<dbReference type="InterPro" id="IPR001444">
    <property type="entry name" value="Flag_bb_rod_N"/>
</dbReference>
<comment type="similarity">
    <text evidence="2">Belongs to the flagella basal body rod proteins family.</text>
</comment>
<evidence type="ECO:0000256" key="5">
    <source>
        <dbReference type="ARBA" id="ARBA00024934"/>
    </source>
</evidence>
<keyword evidence="8" id="KW-1185">Reference proteome</keyword>
<dbReference type="AlphaFoldDB" id="A0A2P2BTF4"/>
<feature type="domain" description="Flagellar basal body rod protein N-terminal" evidence="6">
    <location>
        <begin position="10"/>
        <end position="34"/>
    </location>
</feature>
<accession>A0A2P2BTF4</accession>
<dbReference type="KEGG" id="rhom:FRIFI_0709"/>
<keyword evidence="7" id="KW-0969">Cilium</keyword>
<dbReference type="GO" id="GO:0071973">
    <property type="term" value="P:bacterial-type flagellum-dependent cell motility"/>
    <property type="evidence" value="ECO:0007669"/>
    <property type="project" value="InterPro"/>
</dbReference>
<dbReference type="Pfam" id="PF00460">
    <property type="entry name" value="Flg_bb_rod"/>
    <property type="match status" value="1"/>
</dbReference>
<comment type="function">
    <text evidence="5">Structural component of flagellum, the bacterial motility apparatus. Part of the rod structure of flagellar basal body.</text>
</comment>
<keyword evidence="4" id="KW-0975">Bacterial flagellum</keyword>
<evidence type="ECO:0000313" key="7">
    <source>
        <dbReference type="EMBL" id="CEI72254.1"/>
    </source>
</evidence>
<dbReference type="PIRSF" id="PIRSF002889">
    <property type="entry name" value="Rod_FlgB"/>
    <property type="match status" value="1"/>
</dbReference>
<dbReference type="Proteomes" id="UP000245695">
    <property type="component" value="Chromosome 1"/>
</dbReference>
<dbReference type="PROSITE" id="PS00588">
    <property type="entry name" value="FLAGELLA_BB_ROD"/>
    <property type="match status" value="1"/>
</dbReference>
<dbReference type="GO" id="GO:0030694">
    <property type="term" value="C:bacterial-type flagellum basal body, rod"/>
    <property type="evidence" value="ECO:0007669"/>
    <property type="project" value="InterPro"/>
</dbReference>
<proteinExistence type="inferred from homology"/>
<keyword evidence="7" id="KW-0282">Flagellum</keyword>
<dbReference type="InterPro" id="IPR006300">
    <property type="entry name" value="FlgB"/>
</dbReference>
<evidence type="ECO:0000313" key="8">
    <source>
        <dbReference type="Proteomes" id="UP000245695"/>
    </source>
</evidence>
<reference evidence="7 8" key="1">
    <citation type="submission" date="2014-09" db="EMBL/GenBank/DDBJ databases">
        <authorList>
            <person name="Hornung B.V."/>
        </authorList>
    </citation>
    <scope>NUCLEOTIDE SEQUENCE [LARGE SCALE GENOMIC DNA]</scope>
    <source>
        <strain evidence="7 8">FRIFI</strain>
    </source>
</reference>
<comment type="subcellular location">
    <subcellularLocation>
        <location evidence="1">Bacterial flagellum basal body</location>
    </subcellularLocation>
</comment>
<evidence type="ECO:0000259" key="6">
    <source>
        <dbReference type="Pfam" id="PF00460"/>
    </source>
</evidence>
<keyword evidence="7" id="KW-0966">Cell projection</keyword>
<dbReference type="InterPro" id="IPR019776">
    <property type="entry name" value="Flagellar_basal_body_rod_CS"/>
</dbReference>
<gene>
    <name evidence="7" type="ORF">FRIFI_0709</name>
</gene>
<evidence type="ECO:0000256" key="2">
    <source>
        <dbReference type="ARBA" id="ARBA00009677"/>
    </source>
</evidence>
<protein>
    <recommendedName>
        <fullName evidence="3">Flagellar basal body rod protein FlgB</fullName>
    </recommendedName>
</protein>
<organism evidence="7 8">
    <name type="scientific">Romboutsia hominis</name>
    <dbReference type="NCBI Taxonomy" id="1507512"/>
    <lineage>
        <taxon>Bacteria</taxon>
        <taxon>Bacillati</taxon>
        <taxon>Bacillota</taxon>
        <taxon>Clostridia</taxon>
        <taxon>Peptostreptococcales</taxon>
        <taxon>Peptostreptococcaceae</taxon>
        <taxon>Romboutsia</taxon>
    </lineage>
</organism>
<evidence type="ECO:0000256" key="1">
    <source>
        <dbReference type="ARBA" id="ARBA00004117"/>
    </source>
</evidence>
<evidence type="ECO:0000256" key="3">
    <source>
        <dbReference type="ARBA" id="ARBA00014376"/>
    </source>
</evidence>
<dbReference type="RefSeq" id="WP_166504994.1">
    <property type="nucleotide sequence ID" value="NZ_LN650648.1"/>
</dbReference>
<name>A0A2P2BTF4_9FIRM</name>
<sequence>MEIYNLMKMGLDATHLRSNAIAENIANINTPGYKRKYVSFEDTLKNKLEIPSIKLKVDKESVVREDGNNVDIEHEKVNQAATTLEYNALVSLTNIKIAMTKSIISGR</sequence>